<gene>
    <name evidence="3" type="ORF">FNM00_12000</name>
</gene>
<keyword evidence="3" id="KW-0808">Transferase</keyword>
<accession>A0A554S7N4</accession>
<evidence type="ECO:0000313" key="4">
    <source>
        <dbReference type="Proteomes" id="UP000316988"/>
    </source>
</evidence>
<organism evidence="3 4">
    <name type="scientific">Aeromicrobium piscarium</name>
    <dbReference type="NCBI Taxonomy" id="2590901"/>
    <lineage>
        <taxon>Bacteria</taxon>
        <taxon>Bacillati</taxon>
        <taxon>Actinomycetota</taxon>
        <taxon>Actinomycetes</taxon>
        <taxon>Propionibacteriales</taxon>
        <taxon>Nocardioidaceae</taxon>
        <taxon>Aeromicrobium</taxon>
    </lineage>
</organism>
<dbReference type="Pfam" id="PF04230">
    <property type="entry name" value="PS_pyruv_trans"/>
    <property type="match status" value="1"/>
</dbReference>
<keyword evidence="1" id="KW-0175">Coiled coil</keyword>
<evidence type="ECO:0000256" key="1">
    <source>
        <dbReference type="SAM" id="Coils"/>
    </source>
</evidence>
<dbReference type="InterPro" id="IPR007345">
    <property type="entry name" value="Polysacch_pyruvyl_Trfase"/>
</dbReference>
<dbReference type="AlphaFoldDB" id="A0A554S7N4"/>
<dbReference type="PANTHER" id="PTHR36836:SF1">
    <property type="entry name" value="COLANIC ACID BIOSYNTHESIS PROTEIN WCAK"/>
    <property type="match status" value="1"/>
</dbReference>
<dbReference type="Proteomes" id="UP000316988">
    <property type="component" value="Unassembled WGS sequence"/>
</dbReference>
<feature type="coiled-coil region" evidence="1">
    <location>
        <begin position="445"/>
        <end position="500"/>
    </location>
</feature>
<feature type="domain" description="Polysaccharide pyruvyl transferase" evidence="2">
    <location>
        <begin position="34"/>
        <end position="336"/>
    </location>
</feature>
<keyword evidence="4" id="KW-1185">Reference proteome</keyword>
<reference evidence="3 4" key="1">
    <citation type="submission" date="2019-07" db="EMBL/GenBank/DDBJ databases">
        <authorList>
            <person name="Zhao L.H."/>
        </authorList>
    </citation>
    <scope>NUCLEOTIDE SEQUENCE [LARGE SCALE GENOMIC DNA]</scope>
    <source>
        <strain evidence="3 4">Co35</strain>
    </source>
</reference>
<proteinExistence type="predicted"/>
<dbReference type="OrthoDB" id="3268731at2"/>
<dbReference type="PANTHER" id="PTHR36836">
    <property type="entry name" value="COLANIC ACID BIOSYNTHESIS PROTEIN WCAK"/>
    <property type="match status" value="1"/>
</dbReference>
<sequence length="527" mass="57967">MVRTCLRAKGPCMASPSSPRVVVLGDIGRDEFYHLGDEAMTDAAAEALLRRGIDDIVLVATEPSVAERLYGLAAVKRFGFWDSDDDRTLARKFDGVKAAMSATPVAGTLDAAVRGADAVLIAGGGNLNSGHAGQLMERVALATVARAHGKPLFVSGQTVGPYLREDHRSLIREMIDYATAFAARESFTFDMLSDLTDAGSVHHTLDDAALLGEADAPDFGDRYAIGSFANPDLHRVHRENAELIAERLDAVVERLDCDLVLLPHVGSLDDDRSLGDQLFHAAIAELSTTGRIRAERQLTGRQLAHATRRSIFSVSTRYHPAVFAPSTLTPSFPIGVSLYSAVRMKGALANMGQQRTFLPLPIWEAGGAPDRIAELLEPARAHLAEQAERTLDYQHRWWDAIARAITTGVWESPGNLVAPQPFAAEERNPESYDTADDLIWQHWHRDHAENQARLLAKRVDELAADLTVERAHLRNLTTDLRAERARADELRRRLRSVESRRVLRAVDTVADAARRARRRARRSTAAD</sequence>
<name>A0A554S7N4_9ACTN</name>
<dbReference type="GO" id="GO:0016740">
    <property type="term" value="F:transferase activity"/>
    <property type="evidence" value="ECO:0007669"/>
    <property type="project" value="UniProtKB-KW"/>
</dbReference>
<evidence type="ECO:0000259" key="2">
    <source>
        <dbReference type="Pfam" id="PF04230"/>
    </source>
</evidence>
<dbReference type="EMBL" id="VLNT01000009">
    <property type="protein sequence ID" value="TSD62351.1"/>
    <property type="molecule type" value="Genomic_DNA"/>
</dbReference>
<protein>
    <submittedName>
        <fullName evidence="3">Polysaccharide pyruvyl transferase family protein</fullName>
    </submittedName>
</protein>
<comment type="caution">
    <text evidence="3">The sequence shown here is derived from an EMBL/GenBank/DDBJ whole genome shotgun (WGS) entry which is preliminary data.</text>
</comment>
<evidence type="ECO:0000313" key="3">
    <source>
        <dbReference type="EMBL" id="TSD62351.1"/>
    </source>
</evidence>